<accession>A0A1F5PL27</accession>
<reference evidence="7 8" key="1">
    <citation type="journal article" date="2016" name="Nat. Commun.">
        <title>Thousands of microbial genomes shed light on interconnected biogeochemical processes in an aquifer system.</title>
        <authorList>
            <person name="Anantharaman K."/>
            <person name="Brown C.T."/>
            <person name="Hug L.A."/>
            <person name="Sharon I."/>
            <person name="Castelle C.J."/>
            <person name="Probst A.J."/>
            <person name="Thomas B.C."/>
            <person name="Singh A."/>
            <person name="Wilkins M.J."/>
            <person name="Karaoz U."/>
            <person name="Brodie E.L."/>
            <person name="Williams K.H."/>
            <person name="Hubbard S.S."/>
            <person name="Banfield J.F."/>
        </authorList>
    </citation>
    <scope>NUCLEOTIDE SEQUENCE [LARGE SCALE GENOMIC DNA]</scope>
</reference>
<dbReference type="PANTHER" id="PTHR47268">
    <property type="entry name" value="ACYLPHOSPHATASE"/>
    <property type="match status" value="1"/>
</dbReference>
<dbReference type="InterPro" id="IPR020456">
    <property type="entry name" value="Acylphosphatase"/>
</dbReference>
<dbReference type="PROSITE" id="PS51160">
    <property type="entry name" value="ACYLPHOSPHATASE_3"/>
    <property type="match status" value="1"/>
</dbReference>
<dbReference type="SUPFAM" id="SSF54975">
    <property type="entry name" value="Acylphosphatase/BLUF domain-like"/>
    <property type="match status" value="1"/>
</dbReference>
<dbReference type="InterPro" id="IPR017968">
    <property type="entry name" value="Acylphosphatase_CS"/>
</dbReference>
<dbReference type="Proteomes" id="UP000177682">
    <property type="component" value="Unassembled WGS sequence"/>
</dbReference>
<name>A0A1F5PL27_9BACT</name>
<dbReference type="EC" id="3.6.1.7" evidence="2 4"/>
<dbReference type="EMBL" id="MFEY01000005">
    <property type="protein sequence ID" value="OGE90569.1"/>
    <property type="molecule type" value="Genomic_DNA"/>
</dbReference>
<comment type="catalytic activity">
    <reaction evidence="3 4">
        <text>an acyl phosphate + H2O = a carboxylate + phosphate + H(+)</text>
        <dbReference type="Rhea" id="RHEA:14965"/>
        <dbReference type="ChEBI" id="CHEBI:15377"/>
        <dbReference type="ChEBI" id="CHEBI:15378"/>
        <dbReference type="ChEBI" id="CHEBI:29067"/>
        <dbReference type="ChEBI" id="CHEBI:43474"/>
        <dbReference type="ChEBI" id="CHEBI:59918"/>
        <dbReference type="EC" id="3.6.1.7"/>
    </reaction>
</comment>
<dbReference type="Gene3D" id="3.30.70.100">
    <property type="match status" value="1"/>
</dbReference>
<evidence type="ECO:0000259" key="6">
    <source>
        <dbReference type="PROSITE" id="PS51160"/>
    </source>
</evidence>
<evidence type="ECO:0000256" key="3">
    <source>
        <dbReference type="ARBA" id="ARBA00047645"/>
    </source>
</evidence>
<dbReference type="Pfam" id="PF00708">
    <property type="entry name" value="Acylphosphatase"/>
    <property type="match status" value="1"/>
</dbReference>
<evidence type="ECO:0000313" key="7">
    <source>
        <dbReference type="EMBL" id="OGE90569.1"/>
    </source>
</evidence>
<feature type="domain" description="Acylphosphatase-like" evidence="6">
    <location>
        <begin position="3"/>
        <end position="89"/>
    </location>
</feature>
<sequence length="90" mass="10053">MKHVNLKIVGFVQGVNFRNEAKIMADRLGVCGFAQNGPDDSVLIEAEGDEARLQEFIKWCGNGPFGGEVDDVQIEESAPKGYHNFEIRYH</sequence>
<dbReference type="PROSITE" id="PS00150">
    <property type="entry name" value="ACYLPHOSPHATASE_1"/>
    <property type="match status" value="1"/>
</dbReference>
<proteinExistence type="inferred from homology"/>
<organism evidence="7 8">
    <name type="scientific">Candidatus Doudnabacteria bacterium RIFCSPHIGHO2_12_FULL_48_16</name>
    <dbReference type="NCBI Taxonomy" id="1817838"/>
    <lineage>
        <taxon>Bacteria</taxon>
        <taxon>Candidatus Doudnaibacteriota</taxon>
    </lineage>
</organism>
<dbReference type="InterPro" id="IPR001792">
    <property type="entry name" value="Acylphosphatase-like_dom"/>
</dbReference>
<evidence type="ECO:0000256" key="1">
    <source>
        <dbReference type="ARBA" id="ARBA00005614"/>
    </source>
</evidence>
<comment type="caution">
    <text evidence="7">The sequence shown here is derived from an EMBL/GenBank/DDBJ whole genome shotgun (WGS) entry which is preliminary data.</text>
</comment>
<evidence type="ECO:0000256" key="2">
    <source>
        <dbReference type="ARBA" id="ARBA00012150"/>
    </source>
</evidence>
<dbReference type="AlphaFoldDB" id="A0A1F5PL27"/>
<dbReference type="GO" id="GO:0003998">
    <property type="term" value="F:acylphosphatase activity"/>
    <property type="evidence" value="ECO:0007669"/>
    <property type="project" value="UniProtKB-EC"/>
</dbReference>
<evidence type="ECO:0000256" key="4">
    <source>
        <dbReference type="PROSITE-ProRule" id="PRU00520"/>
    </source>
</evidence>
<protein>
    <recommendedName>
        <fullName evidence="2 4">acylphosphatase</fullName>
        <ecNumber evidence="2 4">3.6.1.7</ecNumber>
    </recommendedName>
</protein>
<evidence type="ECO:0000256" key="5">
    <source>
        <dbReference type="RuleBase" id="RU004168"/>
    </source>
</evidence>
<dbReference type="InterPro" id="IPR036046">
    <property type="entry name" value="Acylphosphatase-like_dom_sf"/>
</dbReference>
<keyword evidence="4" id="KW-0378">Hydrolase</keyword>
<feature type="active site" evidence="4">
    <location>
        <position position="18"/>
    </location>
</feature>
<dbReference type="PANTHER" id="PTHR47268:SF4">
    <property type="entry name" value="ACYLPHOSPHATASE"/>
    <property type="match status" value="1"/>
</dbReference>
<gene>
    <name evidence="7" type="ORF">A3E29_02120</name>
</gene>
<feature type="active site" evidence="4">
    <location>
        <position position="36"/>
    </location>
</feature>
<evidence type="ECO:0000313" key="8">
    <source>
        <dbReference type="Proteomes" id="UP000177682"/>
    </source>
</evidence>
<comment type="similarity">
    <text evidence="1 5">Belongs to the acylphosphatase family.</text>
</comment>